<evidence type="ECO:0000313" key="3">
    <source>
        <dbReference type="EMBL" id="CAF4375329.1"/>
    </source>
</evidence>
<dbReference type="Gene3D" id="3.90.70.10">
    <property type="entry name" value="Cysteine proteinases"/>
    <property type="match status" value="1"/>
</dbReference>
<accession>A0A816NDC7</accession>
<dbReference type="Proteomes" id="UP000681967">
    <property type="component" value="Unassembled WGS sequence"/>
</dbReference>
<evidence type="ECO:0000313" key="1">
    <source>
        <dbReference type="EMBL" id="CAF1273226.1"/>
    </source>
</evidence>
<evidence type="ECO:0000313" key="4">
    <source>
        <dbReference type="Proteomes" id="UP000663856"/>
    </source>
</evidence>
<dbReference type="Proteomes" id="UP000663856">
    <property type="component" value="Unassembled WGS sequence"/>
</dbReference>
<organism evidence="2 4">
    <name type="scientific">Rotaria magnacalcarata</name>
    <dbReference type="NCBI Taxonomy" id="392030"/>
    <lineage>
        <taxon>Eukaryota</taxon>
        <taxon>Metazoa</taxon>
        <taxon>Spiralia</taxon>
        <taxon>Gnathifera</taxon>
        <taxon>Rotifera</taxon>
        <taxon>Eurotatoria</taxon>
        <taxon>Bdelloidea</taxon>
        <taxon>Philodinida</taxon>
        <taxon>Philodinidae</taxon>
        <taxon>Rotaria</taxon>
    </lineage>
</organism>
<protein>
    <submittedName>
        <fullName evidence="2">Uncharacterized protein</fullName>
    </submittedName>
</protein>
<gene>
    <name evidence="3" type="ORF">BYL167_LOCUS30501</name>
    <name evidence="1" type="ORF">CJN711_LOCUS15585</name>
    <name evidence="2" type="ORF">WKI299_LOCUS7286</name>
</gene>
<reference evidence="2" key="1">
    <citation type="submission" date="2021-02" db="EMBL/GenBank/DDBJ databases">
        <authorList>
            <person name="Nowell W R."/>
        </authorList>
    </citation>
    <scope>NUCLEOTIDE SEQUENCE</scope>
</reference>
<dbReference type="EMBL" id="CAJOBH010050172">
    <property type="protein sequence ID" value="CAF4375329.1"/>
    <property type="molecule type" value="Genomic_DNA"/>
</dbReference>
<dbReference type="SUPFAM" id="SSF54001">
    <property type="entry name" value="Cysteine proteinases"/>
    <property type="match status" value="1"/>
</dbReference>
<sequence length="336" mass="37872">MSDEGCSIAKGIEALKEYGCCKEEIFPYEVKSMNRKPPEYCYKVAKTYHIECGLKVATNLIEMKACLAQGYPFAFGLTIYTSFYEAETNDGHVPTPKPDESIADSYGNSLRSDETTRYVPHGTDVSNTNILADDFPDDTDTKIFWNIIKAVTHFHAFSKSVETHFATWTSDSYHKTVHSRVNQSSKAIITGNSRVLWIDWESDENNSLMKKISIEACTAVEFCENFSSLEPYLQQHGQDGSSSSSAFQIICSGYYKNVDKNPLDVLLLLDQGELGHVPVTVFTHDKEGLINHLRNKASSKGISDWKDRLYIVRHGTDLINRIVSNNKKTSSNHNRH</sequence>
<dbReference type="Proteomes" id="UP000663855">
    <property type="component" value="Unassembled WGS sequence"/>
</dbReference>
<dbReference type="EMBL" id="CAJNRF010002201">
    <property type="protein sequence ID" value="CAF2034092.1"/>
    <property type="molecule type" value="Genomic_DNA"/>
</dbReference>
<dbReference type="InterPro" id="IPR038765">
    <property type="entry name" value="Papain-like_cys_pep_sf"/>
</dbReference>
<evidence type="ECO:0000313" key="2">
    <source>
        <dbReference type="EMBL" id="CAF2034092.1"/>
    </source>
</evidence>
<proteinExistence type="predicted"/>
<dbReference type="AlphaFoldDB" id="A0A816NDC7"/>
<name>A0A816NDC7_9BILA</name>
<dbReference type="EMBL" id="CAJNOV010007207">
    <property type="protein sequence ID" value="CAF1273226.1"/>
    <property type="molecule type" value="Genomic_DNA"/>
</dbReference>
<comment type="caution">
    <text evidence="2">The sequence shown here is derived from an EMBL/GenBank/DDBJ whole genome shotgun (WGS) entry which is preliminary data.</text>
</comment>